<proteinExistence type="predicted"/>
<dbReference type="InterPro" id="IPR012337">
    <property type="entry name" value="RNaseH-like_sf"/>
</dbReference>
<dbReference type="RefSeq" id="XP_025424095.1">
    <property type="nucleotide sequence ID" value="XM_025568310.1"/>
</dbReference>
<dbReference type="PANTHER" id="PTHR45913:SF19">
    <property type="entry name" value="LOW QUALITY PROTEIN: ZINC FINGER BED DOMAIN-CONTAINING PROTEIN 5-LIKE"/>
    <property type="match status" value="1"/>
</dbReference>
<sequence length="334" mass="39168">MIGSIKGFVTLAKKCNKNILATHCFLHREALVAKTIGPQLKNVLDEVVKMVNFIKMRPLKTRLFSLLCEVMESQFTKLILHTEVRWLSRGKVLSRVHELKNELIVFFTLENVPELCELLTNEKWLEKLSYLADIFSHLNQINSSMQGPNENILTPCSKLFTLKDKLKIWKKRVQKNQFDMFPSLSVTEESSEVMTFIMEHLTALEESIDEYFPNLDISKYDWINDPFDKNICLTEFSLEEEEELAEIRNNRTLLLKYKNEFWIQVEKIHAEIGKKALKILLQFSTSYLCEQGFSTLVNIKSNKRMKMEFIEEEMRVCLSTIRPQIKDLCKKKQA</sequence>
<reference evidence="2" key="1">
    <citation type="submission" date="2025-08" db="UniProtKB">
        <authorList>
            <consortium name="RefSeq"/>
        </authorList>
    </citation>
    <scope>IDENTIFICATION</scope>
    <source>
        <tissue evidence="2">Whole body</tissue>
    </source>
</reference>
<gene>
    <name evidence="2" type="primary">LOC112693320</name>
</gene>
<name>A0A8B8GM95_9HEMI</name>
<dbReference type="PANTHER" id="PTHR45913">
    <property type="entry name" value="EPM2A-INTERACTING PROTEIN 1"/>
    <property type="match status" value="1"/>
</dbReference>
<keyword evidence="1" id="KW-1185">Reference proteome</keyword>
<accession>A0A8B8GM95</accession>
<evidence type="ECO:0000313" key="2">
    <source>
        <dbReference type="RefSeq" id="XP_025424095.1"/>
    </source>
</evidence>
<dbReference type="OrthoDB" id="10062525at2759"/>
<evidence type="ECO:0000313" key="1">
    <source>
        <dbReference type="Proteomes" id="UP000694846"/>
    </source>
</evidence>
<dbReference type="Proteomes" id="UP000694846">
    <property type="component" value="Unplaced"/>
</dbReference>
<organism evidence="1 2">
    <name type="scientific">Sipha flava</name>
    <name type="common">yellow sugarcane aphid</name>
    <dbReference type="NCBI Taxonomy" id="143950"/>
    <lineage>
        <taxon>Eukaryota</taxon>
        <taxon>Metazoa</taxon>
        <taxon>Ecdysozoa</taxon>
        <taxon>Arthropoda</taxon>
        <taxon>Hexapoda</taxon>
        <taxon>Insecta</taxon>
        <taxon>Pterygota</taxon>
        <taxon>Neoptera</taxon>
        <taxon>Paraneoptera</taxon>
        <taxon>Hemiptera</taxon>
        <taxon>Sternorrhyncha</taxon>
        <taxon>Aphidomorpha</taxon>
        <taxon>Aphidoidea</taxon>
        <taxon>Aphididae</taxon>
        <taxon>Sipha</taxon>
    </lineage>
</organism>
<dbReference type="SUPFAM" id="SSF53098">
    <property type="entry name" value="Ribonuclease H-like"/>
    <property type="match status" value="1"/>
</dbReference>
<protein>
    <submittedName>
        <fullName evidence="2">Zinc finger BED domain-containing protein 5-like</fullName>
    </submittedName>
</protein>
<dbReference type="GeneID" id="112693320"/>
<dbReference type="AlphaFoldDB" id="A0A8B8GM95"/>